<evidence type="ECO:0000259" key="8">
    <source>
        <dbReference type="PROSITE" id="PS50824"/>
    </source>
</evidence>
<keyword evidence="2" id="KW-0963">Cytoplasm</keyword>
<dbReference type="InterPro" id="IPR001870">
    <property type="entry name" value="B30.2/SPRY"/>
</dbReference>
<dbReference type="SMART" id="SM00449">
    <property type="entry name" value="SPRY"/>
    <property type="match status" value="1"/>
</dbReference>
<dbReference type="Proteomes" id="UP001591681">
    <property type="component" value="Unassembled WGS sequence"/>
</dbReference>
<proteinExistence type="predicted"/>
<dbReference type="Pfam" id="PF17779">
    <property type="entry name" value="WHD_NOD2"/>
    <property type="match status" value="1"/>
</dbReference>
<comment type="subcellular location">
    <subcellularLocation>
        <location evidence="1">Cytoplasm</location>
    </subcellularLocation>
</comment>
<dbReference type="InterPro" id="IPR013320">
    <property type="entry name" value="ConA-like_dom_sf"/>
</dbReference>
<dbReference type="SMART" id="SM00589">
    <property type="entry name" value="PRY"/>
    <property type="match status" value="1"/>
</dbReference>
<dbReference type="InterPro" id="IPR011029">
    <property type="entry name" value="DEATH-like_dom_sf"/>
</dbReference>
<evidence type="ECO:0000256" key="4">
    <source>
        <dbReference type="ARBA" id="ARBA00022737"/>
    </source>
</evidence>
<dbReference type="InterPro" id="IPR032675">
    <property type="entry name" value="LRR_dom_sf"/>
</dbReference>
<dbReference type="InterPro" id="IPR003879">
    <property type="entry name" value="Butyrophylin_SPRY"/>
</dbReference>
<keyword evidence="5" id="KW-0547">Nucleotide-binding</keyword>
<evidence type="ECO:0000256" key="3">
    <source>
        <dbReference type="ARBA" id="ARBA00022614"/>
    </source>
</evidence>
<dbReference type="PROSITE" id="PS50824">
    <property type="entry name" value="DAPIN"/>
    <property type="match status" value="1"/>
</dbReference>
<sequence length="815" mass="92554">MASVAGQLREVLDQLAEKDLKRLKAHLRERRLLPAGKLERADVDDLVDLLVQAFPGRQAARRVQAILRVMRQNQLAATLTFNLSKGNLKRPRDKDRCEKKTQIKRRSSCLRQRLHEVLKERFCRVHNWTVPAAANLIRHFHLETEVRGFNNPQKDEYFRKVVGDTARADQIITHVKSKKSLYIMCHIPIFCSITAAVLGQMLDSSSSGGERLPQTLTEMYAYYVAFQIKQIGVKYVSGEEKPSQEAKRGLLVKLGKLAFSHLAEGKLIFYEQDLRACHIDVTEASLHSGLCTQIFNVDNYCTDENIYSFVHLSVQEFLAALYVLHTHTTTGENALVGRGLWERIAWKLWNSPFHLHKVAVDKALQSQTGHLDLFLRFLLGLAPTVERKGVLSQLLPKLSSGELCNSRTCDYIKRKIREELSPDRTINLFHCLSELGDDSLVEEINRFGSSGEEEKNLTPTQCSALAYLLLMSAEHLEEFDLRRYLRSTEGLCRMLPVVKVSRRVCLKQCQLSKASCHRMASVLQGTSSPLRELDMSDNDLQDEGVELLCVGLRHPQCKLETLRLSGCLITEKGCSFLASALKSNPSYLKELDLSYNHPGDSGVRELTDRQDNAGCKLEIFNYANGGEIRMKPGLAKYPVRLSLDWNTAHKQLRLSDGRERATWVAEEQPYPQHPDRFQTLHQVLCAQPLSQERFYWELQCSGDVYAGVTYKRTDQDDAYGSTVIGHNAMSWSLECSQGEYVARHAGKGKAIPYRRPGAQRIGVYLDCHIGSLSFYAVHSDWTTHLYTFNHNSFTESLYAAFWLHWDASVQLCATT</sequence>
<dbReference type="InterPro" id="IPR001611">
    <property type="entry name" value="Leu-rich_rpt"/>
</dbReference>
<dbReference type="InterPro" id="IPR041075">
    <property type="entry name" value="NOD1/2_WH"/>
</dbReference>
<keyword evidence="10" id="KW-1185">Reference proteome</keyword>
<name>A0ABD1JHU7_9TELE</name>
<comment type="caution">
    <text evidence="9">The sequence shown here is derived from an EMBL/GenBank/DDBJ whole genome shotgun (WGS) entry which is preliminary data.</text>
</comment>
<dbReference type="InterPro" id="IPR003877">
    <property type="entry name" value="SPRY_dom"/>
</dbReference>
<dbReference type="Pfam" id="PF13765">
    <property type="entry name" value="PRY"/>
    <property type="match status" value="1"/>
</dbReference>
<evidence type="ECO:0000313" key="9">
    <source>
        <dbReference type="EMBL" id="KAL2086349.1"/>
    </source>
</evidence>
<dbReference type="Pfam" id="PF00622">
    <property type="entry name" value="SPRY"/>
    <property type="match status" value="1"/>
</dbReference>
<dbReference type="PANTHER" id="PTHR24106">
    <property type="entry name" value="NACHT, LRR AND CARD DOMAINS-CONTAINING"/>
    <property type="match status" value="1"/>
</dbReference>
<dbReference type="InterPro" id="IPR041267">
    <property type="entry name" value="NLRP_HD2"/>
</dbReference>
<dbReference type="Gene3D" id="3.80.10.10">
    <property type="entry name" value="Ribonuclease Inhibitor"/>
    <property type="match status" value="1"/>
</dbReference>
<evidence type="ECO:0000313" key="10">
    <source>
        <dbReference type="Proteomes" id="UP001591681"/>
    </source>
</evidence>
<feature type="domain" description="B30.2/SPRY" evidence="7">
    <location>
        <begin position="621"/>
        <end position="815"/>
    </location>
</feature>
<dbReference type="Gene3D" id="2.60.120.920">
    <property type="match status" value="1"/>
</dbReference>
<dbReference type="GO" id="GO:0005524">
    <property type="term" value="F:ATP binding"/>
    <property type="evidence" value="ECO:0007669"/>
    <property type="project" value="UniProtKB-KW"/>
</dbReference>
<dbReference type="SUPFAM" id="SSF49899">
    <property type="entry name" value="Concanavalin A-like lectins/glucanases"/>
    <property type="match status" value="1"/>
</dbReference>
<dbReference type="InterPro" id="IPR004020">
    <property type="entry name" value="DAPIN"/>
</dbReference>
<dbReference type="Pfam" id="PF17776">
    <property type="entry name" value="NLRC4_HD2"/>
    <property type="match status" value="1"/>
</dbReference>
<dbReference type="SMART" id="SM00368">
    <property type="entry name" value="LRR_RI"/>
    <property type="match status" value="3"/>
</dbReference>
<dbReference type="SMART" id="SM01289">
    <property type="entry name" value="PYRIN"/>
    <property type="match status" value="1"/>
</dbReference>
<gene>
    <name evidence="9" type="ORF">ACEWY4_017408</name>
</gene>
<dbReference type="Pfam" id="PF02758">
    <property type="entry name" value="PYRIN"/>
    <property type="match status" value="1"/>
</dbReference>
<dbReference type="PROSITE" id="PS50188">
    <property type="entry name" value="B302_SPRY"/>
    <property type="match status" value="1"/>
</dbReference>
<evidence type="ECO:0008006" key="11">
    <source>
        <dbReference type="Google" id="ProtNLM"/>
    </source>
</evidence>
<feature type="domain" description="Pyrin" evidence="8">
    <location>
        <begin position="1"/>
        <end position="85"/>
    </location>
</feature>
<evidence type="ECO:0000256" key="6">
    <source>
        <dbReference type="ARBA" id="ARBA00022840"/>
    </source>
</evidence>
<reference evidence="9 10" key="1">
    <citation type="submission" date="2024-09" db="EMBL/GenBank/DDBJ databases">
        <title>A chromosome-level genome assembly of Gray's grenadier anchovy, Coilia grayii.</title>
        <authorList>
            <person name="Fu Z."/>
        </authorList>
    </citation>
    <scope>NUCLEOTIDE SEQUENCE [LARGE SCALE GENOMIC DNA]</scope>
    <source>
        <strain evidence="9">G4</strain>
        <tissue evidence="9">Muscle</tissue>
    </source>
</reference>
<protein>
    <recommendedName>
        <fullName evidence="11">B30.2/SPRY domain-containing protein</fullName>
    </recommendedName>
</protein>
<dbReference type="InterPro" id="IPR043136">
    <property type="entry name" value="B30.2/SPRY_sf"/>
</dbReference>
<dbReference type="Pfam" id="PF13516">
    <property type="entry name" value="LRR_6"/>
    <property type="match status" value="2"/>
</dbReference>
<evidence type="ECO:0000259" key="7">
    <source>
        <dbReference type="PROSITE" id="PS50188"/>
    </source>
</evidence>
<dbReference type="SUPFAM" id="SSF47986">
    <property type="entry name" value="DEATH domain"/>
    <property type="match status" value="1"/>
</dbReference>
<evidence type="ECO:0000256" key="1">
    <source>
        <dbReference type="ARBA" id="ARBA00004496"/>
    </source>
</evidence>
<dbReference type="InterPro" id="IPR051261">
    <property type="entry name" value="NLR"/>
</dbReference>
<evidence type="ECO:0000256" key="5">
    <source>
        <dbReference type="ARBA" id="ARBA00022741"/>
    </source>
</evidence>
<keyword evidence="6" id="KW-0067">ATP-binding</keyword>
<dbReference type="GO" id="GO:0005737">
    <property type="term" value="C:cytoplasm"/>
    <property type="evidence" value="ECO:0007669"/>
    <property type="project" value="UniProtKB-SubCell"/>
</dbReference>
<dbReference type="SUPFAM" id="SSF52047">
    <property type="entry name" value="RNI-like"/>
    <property type="match status" value="1"/>
</dbReference>
<dbReference type="EMBL" id="JBHFQA010000015">
    <property type="protein sequence ID" value="KAL2086349.1"/>
    <property type="molecule type" value="Genomic_DNA"/>
</dbReference>
<keyword evidence="4" id="KW-0677">Repeat</keyword>
<dbReference type="AlphaFoldDB" id="A0ABD1JHU7"/>
<evidence type="ECO:0000256" key="2">
    <source>
        <dbReference type="ARBA" id="ARBA00022490"/>
    </source>
</evidence>
<keyword evidence="3" id="KW-0433">Leucine-rich repeat</keyword>
<accession>A0ABD1JHU7</accession>
<dbReference type="InterPro" id="IPR006574">
    <property type="entry name" value="PRY"/>
</dbReference>
<organism evidence="9 10">
    <name type="scientific">Coilia grayii</name>
    <name type="common">Gray's grenadier anchovy</name>
    <dbReference type="NCBI Taxonomy" id="363190"/>
    <lineage>
        <taxon>Eukaryota</taxon>
        <taxon>Metazoa</taxon>
        <taxon>Chordata</taxon>
        <taxon>Craniata</taxon>
        <taxon>Vertebrata</taxon>
        <taxon>Euteleostomi</taxon>
        <taxon>Actinopterygii</taxon>
        <taxon>Neopterygii</taxon>
        <taxon>Teleostei</taxon>
        <taxon>Clupei</taxon>
        <taxon>Clupeiformes</taxon>
        <taxon>Clupeoidei</taxon>
        <taxon>Engraulidae</taxon>
        <taxon>Coilinae</taxon>
        <taxon>Coilia</taxon>
    </lineage>
</organism>
<dbReference type="Gene3D" id="1.10.533.10">
    <property type="entry name" value="Death Domain, Fas"/>
    <property type="match status" value="1"/>
</dbReference>
<dbReference type="PRINTS" id="PR01407">
    <property type="entry name" value="BUTYPHLNCDUF"/>
</dbReference>